<gene>
    <name evidence="2" type="ORF">M0813_03947</name>
</gene>
<sequence>MENNIHKELNKILRNSTRDKVQLLFDKYPKLLKKNLCLCKDKTTFSLNKARKFINKKYQKFGEDNCKLFFLFLNSDKTKKEISFKEETIFQKYVFLEEKIALDLFAKRKFLESEIFLLEQNIKIIIDLKHLIRKSNLSEDNLVNFTENTDLLENNFEKRLKVVQEKFQKLEMDLSKMKNFCFIVIQMLEKIKDRNYLLKIIYRPKLKKFNIKKKKIVNENFIEEAVENLLSTKVDIDETTVKNYLGAQMFFDFKGDNYWSQRHPSQKEEKIILKILRKEHQKIKKIFSNFMKIHRFNTPSYIGYYNMEDPKRCNFWTKLLNELEQVDWFKRLRTVKERVIEPQTQKIVWTNFQNQIMRNHLFEYECKEFNYPHNTRNQFIKHRYSHFDKIKAEIICKIIKDIYRKKISKDFSVKNEKDLEVTQGKKKFLDNNNKVEQKENEKLIDNNKEKEKNKTDSEKKIETENHKAQELNENERKRTNQKFQINKKKKKRRMIRISVVQKTKWKRSRK</sequence>
<organism evidence="2 3">
    <name type="scientific">Anaeramoeba flamelloides</name>
    <dbReference type="NCBI Taxonomy" id="1746091"/>
    <lineage>
        <taxon>Eukaryota</taxon>
        <taxon>Metamonada</taxon>
        <taxon>Anaeramoebidae</taxon>
        <taxon>Anaeramoeba</taxon>
    </lineage>
</organism>
<evidence type="ECO:0000313" key="2">
    <source>
        <dbReference type="EMBL" id="KAJ6235263.1"/>
    </source>
</evidence>
<accession>A0ABQ8XU13</accession>
<dbReference type="Proteomes" id="UP001150062">
    <property type="component" value="Unassembled WGS sequence"/>
</dbReference>
<evidence type="ECO:0000256" key="1">
    <source>
        <dbReference type="SAM" id="MobiDB-lite"/>
    </source>
</evidence>
<keyword evidence="3" id="KW-1185">Reference proteome</keyword>
<name>A0ABQ8XU13_9EUKA</name>
<feature type="region of interest" description="Disordered" evidence="1">
    <location>
        <begin position="431"/>
        <end position="493"/>
    </location>
</feature>
<dbReference type="EMBL" id="JAOAOG010000264">
    <property type="protein sequence ID" value="KAJ6235263.1"/>
    <property type="molecule type" value="Genomic_DNA"/>
</dbReference>
<protein>
    <submittedName>
        <fullName evidence="2">Uncharacterized protein</fullName>
    </submittedName>
</protein>
<evidence type="ECO:0000313" key="3">
    <source>
        <dbReference type="Proteomes" id="UP001150062"/>
    </source>
</evidence>
<proteinExistence type="predicted"/>
<reference evidence="2" key="1">
    <citation type="submission" date="2022-08" db="EMBL/GenBank/DDBJ databases">
        <title>Novel sulfate-reducing endosymbionts in the free-living metamonad Anaeramoeba.</title>
        <authorList>
            <person name="Jerlstrom-Hultqvist J."/>
            <person name="Cepicka I."/>
            <person name="Gallot-Lavallee L."/>
            <person name="Salas-Leiva D."/>
            <person name="Curtis B.A."/>
            <person name="Zahonova K."/>
            <person name="Pipaliya S."/>
            <person name="Dacks J."/>
            <person name="Roger A.J."/>
        </authorList>
    </citation>
    <scope>NUCLEOTIDE SEQUENCE</scope>
    <source>
        <strain evidence="2">Schooner1</strain>
    </source>
</reference>
<feature type="compositionally biased region" description="Basic and acidic residues" evidence="1">
    <location>
        <begin position="431"/>
        <end position="478"/>
    </location>
</feature>
<comment type="caution">
    <text evidence="2">The sequence shown here is derived from an EMBL/GenBank/DDBJ whole genome shotgun (WGS) entry which is preliminary data.</text>
</comment>